<comment type="caution">
    <text evidence="1">The sequence shown here is derived from an EMBL/GenBank/DDBJ whole genome shotgun (WGS) entry which is preliminary data.</text>
</comment>
<reference evidence="1 2" key="1">
    <citation type="submission" date="2013-09" db="EMBL/GenBank/DDBJ databases">
        <title>Corchorus capsularis genome sequencing.</title>
        <authorList>
            <person name="Alam M."/>
            <person name="Haque M.S."/>
            <person name="Islam M.S."/>
            <person name="Emdad E.M."/>
            <person name="Islam M.M."/>
            <person name="Ahmed B."/>
            <person name="Halim A."/>
            <person name="Hossen Q.M.M."/>
            <person name="Hossain M.Z."/>
            <person name="Ahmed R."/>
            <person name="Khan M.M."/>
            <person name="Islam R."/>
            <person name="Rashid M.M."/>
            <person name="Khan S.A."/>
            <person name="Rahman M.S."/>
            <person name="Alam M."/>
        </authorList>
    </citation>
    <scope>NUCLEOTIDE SEQUENCE [LARGE SCALE GENOMIC DNA]</scope>
    <source>
        <strain evidence="2">cv. CVL-1</strain>
        <tissue evidence="1">Whole seedling</tissue>
    </source>
</reference>
<organism evidence="1 2">
    <name type="scientific">Corchorus capsularis</name>
    <name type="common">Jute</name>
    <dbReference type="NCBI Taxonomy" id="210143"/>
    <lineage>
        <taxon>Eukaryota</taxon>
        <taxon>Viridiplantae</taxon>
        <taxon>Streptophyta</taxon>
        <taxon>Embryophyta</taxon>
        <taxon>Tracheophyta</taxon>
        <taxon>Spermatophyta</taxon>
        <taxon>Magnoliopsida</taxon>
        <taxon>eudicotyledons</taxon>
        <taxon>Gunneridae</taxon>
        <taxon>Pentapetalae</taxon>
        <taxon>rosids</taxon>
        <taxon>malvids</taxon>
        <taxon>Malvales</taxon>
        <taxon>Malvaceae</taxon>
        <taxon>Grewioideae</taxon>
        <taxon>Apeibeae</taxon>
        <taxon>Corchorus</taxon>
    </lineage>
</organism>
<dbReference type="EMBL" id="AWWV01011891">
    <property type="protein sequence ID" value="OMO69991.1"/>
    <property type="molecule type" value="Genomic_DNA"/>
</dbReference>
<keyword evidence="2" id="KW-1185">Reference proteome</keyword>
<evidence type="ECO:0000313" key="2">
    <source>
        <dbReference type="Proteomes" id="UP000188268"/>
    </source>
</evidence>
<evidence type="ECO:0000313" key="1">
    <source>
        <dbReference type="EMBL" id="OMO69991.1"/>
    </source>
</evidence>
<dbReference type="AlphaFoldDB" id="A0A1R3HI37"/>
<sequence length="60" mass="6458">DGEFVQLGKSIQQKIVMVEKGASPRTFASCEVLETGSVEELIGIDLSNHVVAATEDYSKC</sequence>
<proteinExistence type="predicted"/>
<protein>
    <submittedName>
        <fullName evidence="1">Uncharacterized protein</fullName>
    </submittedName>
</protein>
<feature type="non-terminal residue" evidence="1">
    <location>
        <position position="1"/>
    </location>
</feature>
<name>A0A1R3HI37_COCAP</name>
<dbReference type="OrthoDB" id="411524at2759"/>
<gene>
    <name evidence="1" type="ORF">CCACVL1_19154</name>
</gene>
<dbReference type="Proteomes" id="UP000188268">
    <property type="component" value="Unassembled WGS sequence"/>
</dbReference>
<accession>A0A1R3HI37</accession>
<dbReference type="Gramene" id="OMO69991">
    <property type="protein sequence ID" value="OMO69991"/>
    <property type="gene ID" value="CCACVL1_19154"/>
</dbReference>